<comment type="catalytic activity">
    <reaction evidence="12">
        <text>ssDNA + n NTP = ssDNA/pppN(pN)n-1 hybrid + (n-1) diphosphate.</text>
        <dbReference type="EC" id="2.7.7.101"/>
    </reaction>
</comment>
<evidence type="ECO:0000256" key="14">
    <source>
        <dbReference type="PIRSR" id="PIRSR002811-1"/>
    </source>
</evidence>
<keyword evidence="10 12" id="KW-0238">DNA-binding</keyword>
<evidence type="ECO:0000259" key="16">
    <source>
        <dbReference type="PROSITE" id="PS50880"/>
    </source>
</evidence>
<dbReference type="GO" id="GO:0000428">
    <property type="term" value="C:DNA-directed RNA polymerase complex"/>
    <property type="evidence" value="ECO:0007669"/>
    <property type="project" value="UniProtKB-KW"/>
</dbReference>
<dbReference type="SUPFAM" id="SSF48024">
    <property type="entry name" value="N-terminal domain of DnaB helicase"/>
    <property type="match status" value="1"/>
</dbReference>
<keyword evidence="2 12" id="KW-0639">Primosome</keyword>
<dbReference type="PROSITE" id="PS50880">
    <property type="entry name" value="TOPRIM"/>
    <property type="match status" value="1"/>
</dbReference>
<dbReference type="InterPro" id="IPR006295">
    <property type="entry name" value="DNA_primase_DnaG"/>
</dbReference>
<dbReference type="InterPro" id="IPR013264">
    <property type="entry name" value="DNAG_N"/>
</dbReference>
<evidence type="ECO:0000256" key="2">
    <source>
        <dbReference type="ARBA" id="ARBA00022515"/>
    </source>
</evidence>
<dbReference type="PIRSF" id="PIRSF002811">
    <property type="entry name" value="DnaG"/>
    <property type="match status" value="1"/>
</dbReference>
<evidence type="ECO:0000256" key="4">
    <source>
        <dbReference type="ARBA" id="ARBA00022695"/>
    </source>
</evidence>
<dbReference type="InterPro" id="IPR006171">
    <property type="entry name" value="TOPRIM_dom"/>
</dbReference>
<keyword evidence="7 12" id="KW-0863">Zinc-finger</keyword>
<dbReference type="GO" id="GO:0005737">
    <property type="term" value="C:cytoplasm"/>
    <property type="evidence" value="ECO:0007669"/>
    <property type="project" value="TreeGrafter"/>
</dbReference>
<feature type="domain" description="Toprim" evidence="16">
    <location>
        <begin position="264"/>
        <end position="345"/>
    </location>
</feature>
<gene>
    <name evidence="12 17" type="primary">dnaG</name>
    <name evidence="17" type="ORF">KHA91_06795</name>
</gene>
<dbReference type="AlphaFoldDB" id="A0A942Z533"/>
<keyword evidence="4 12" id="KW-0548">Nucleotidyltransferase</keyword>
<organism evidence="17 18">
    <name type="scientific">Lederbergia citrea</name>
    <dbReference type="NCBI Taxonomy" id="2833581"/>
    <lineage>
        <taxon>Bacteria</taxon>
        <taxon>Bacillati</taxon>
        <taxon>Bacillota</taxon>
        <taxon>Bacilli</taxon>
        <taxon>Bacillales</taxon>
        <taxon>Bacillaceae</taxon>
        <taxon>Lederbergia</taxon>
    </lineage>
</organism>
<keyword evidence="5 12" id="KW-0235">DNA replication</keyword>
<reference evidence="17 18" key="1">
    <citation type="submission" date="2021-05" db="EMBL/GenBank/DDBJ databases">
        <title>Novel Bacillus species.</title>
        <authorList>
            <person name="Liu G."/>
        </authorList>
    </citation>
    <scope>NUCLEOTIDE SEQUENCE [LARGE SCALE GENOMIC DNA]</scope>
    <source>
        <strain evidence="17 18">FJAT-49682</strain>
    </source>
</reference>
<dbReference type="GO" id="GO:0003678">
    <property type="term" value="F:DNA helicase activity"/>
    <property type="evidence" value="ECO:0007669"/>
    <property type="project" value="InterPro"/>
</dbReference>
<dbReference type="Pfam" id="PF10410">
    <property type="entry name" value="DnaB_bind"/>
    <property type="match status" value="1"/>
</dbReference>
<dbReference type="EC" id="2.7.7.101" evidence="12"/>
<comment type="domain">
    <text evidence="12">Contains an N-terminal zinc-binding domain, a central core domain that contains the primase activity, and a C-terminal DnaB-binding domain.</text>
</comment>
<dbReference type="PANTHER" id="PTHR30313">
    <property type="entry name" value="DNA PRIMASE"/>
    <property type="match status" value="1"/>
</dbReference>
<evidence type="ECO:0000256" key="10">
    <source>
        <dbReference type="ARBA" id="ARBA00023125"/>
    </source>
</evidence>
<comment type="caution">
    <text evidence="17">The sequence shown here is derived from an EMBL/GenBank/DDBJ whole genome shotgun (WGS) entry which is preliminary data.</text>
</comment>
<keyword evidence="1 12" id="KW-0240">DNA-directed RNA polymerase</keyword>
<dbReference type="RefSeq" id="WP_213097415.1">
    <property type="nucleotide sequence ID" value="NZ_JAGYPH010000001.1"/>
</dbReference>
<dbReference type="InterPro" id="IPR002694">
    <property type="entry name" value="Znf_CHC2"/>
</dbReference>
<dbReference type="Pfam" id="PF08275">
    <property type="entry name" value="DNAG_N"/>
    <property type="match status" value="1"/>
</dbReference>
<sequence>MATRIPEDKINELKASVDIVDVVSDYVQIKKQGRNYFGLCPFHGENTPSFSVSPEKQIFHCFGCNAGGNVFTFLMDIEGVSFQAAAEKIASRGNIHLEIEAPDGKSFESQLPTEHLQIIEAHELLAKFYNHLLVNTNEGAQALEYLFKRGFTKESIQKFQVGYSLPEWDFSMKFLEKRGFSHDLMEKAGLLGVREKDGTYFDRFRNRLMFPLKDSKGKIIAFSARALTKDDQPKYLNTPETVLFNKSSLLYNFYEARSQIRKQGFALLFEGFADVISADSAGVKNGVAVMGTALTENHVKQLKRLADSVMLCFDSDAAGEGAAYRAGMLLVSHGISVSAAILPEGLDPDDYIRNYGSEKFRADVIGNPLTWTAFQLLHYRRGKNLRNEGEKLEYIEKAMITISELENAVERDLYIRQLSEEFSLSLDALLEQQQQVNITRKNNQPPLLKHQDIQPTAPKPARSPLPAHTIAERQLIARMLRDEELAYRIMEMLGDTSFHFDEHQAILTYLFGYYEEGNSPDPSLFLNYLPDKKLRTIVTEIEMLAIDNEYSEQELRDYVNYVLKHPKMLMIKEKQAEQKVAERKNDFARAIEIAKEIIELKRSL</sequence>
<dbReference type="GO" id="GO:0003677">
    <property type="term" value="F:DNA binding"/>
    <property type="evidence" value="ECO:0007669"/>
    <property type="project" value="UniProtKB-KW"/>
</dbReference>
<dbReference type="InterPro" id="IPR007693">
    <property type="entry name" value="DNA_helicase_DnaB-like_N"/>
</dbReference>
<dbReference type="SMART" id="SM00400">
    <property type="entry name" value="ZnF_CHCC"/>
    <property type="match status" value="1"/>
</dbReference>
<comment type="subunit">
    <text evidence="12">Monomer. Interacts with DnaB.</text>
</comment>
<dbReference type="Pfam" id="PF00772">
    <property type="entry name" value="DnaB"/>
    <property type="match status" value="1"/>
</dbReference>
<dbReference type="EMBL" id="JAGYPN010000001">
    <property type="protein sequence ID" value="MBS4222466.1"/>
    <property type="molecule type" value="Genomic_DNA"/>
</dbReference>
<feature type="zinc finger region" description="CHC2-type" evidence="12 14">
    <location>
        <begin position="40"/>
        <end position="64"/>
    </location>
</feature>
<protein>
    <recommendedName>
        <fullName evidence="12 13">DNA primase</fullName>
        <ecNumber evidence="12">2.7.7.101</ecNumber>
    </recommendedName>
</protein>
<dbReference type="GO" id="GO:0006269">
    <property type="term" value="P:DNA replication, synthesis of primer"/>
    <property type="evidence" value="ECO:0007669"/>
    <property type="project" value="UniProtKB-UniRule"/>
</dbReference>
<evidence type="ECO:0000256" key="5">
    <source>
        <dbReference type="ARBA" id="ARBA00022705"/>
    </source>
</evidence>
<dbReference type="InterPro" id="IPR019475">
    <property type="entry name" value="DNA_primase_DnaB-bd"/>
</dbReference>
<dbReference type="InterPro" id="IPR034151">
    <property type="entry name" value="TOPRIM_DnaG_bac"/>
</dbReference>
<keyword evidence="8 12" id="KW-0862">Zinc</keyword>
<evidence type="ECO:0000256" key="3">
    <source>
        <dbReference type="ARBA" id="ARBA00022679"/>
    </source>
</evidence>
<evidence type="ECO:0000256" key="12">
    <source>
        <dbReference type="HAMAP-Rule" id="MF_00974"/>
    </source>
</evidence>
<dbReference type="Gene3D" id="3.90.980.10">
    <property type="entry name" value="DNA primase, catalytic core, N-terminal domain"/>
    <property type="match status" value="1"/>
</dbReference>
<dbReference type="Gene3D" id="3.40.1360.10">
    <property type="match status" value="1"/>
</dbReference>
<dbReference type="InterPro" id="IPR030846">
    <property type="entry name" value="DnaG_bac"/>
</dbReference>
<evidence type="ECO:0000256" key="9">
    <source>
        <dbReference type="ARBA" id="ARBA00022842"/>
    </source>
</evidence>
<dbReference type="PANTHER" id="PTHR30313:SF2">
    <property type="entry name" value="DNA PRIMASE"/>
    <property type="match status" value="1"/>
</dbReference>
<accession>A0A942Z533</accession>
<dbReference type="Pfam" id="PF01807">
    <property type="entry name" value="Zn_ribbon_DnaG"/>
    <property type="match status" value="1"/>
</dbReference>
<dbReference type="Proteomes" id="UP000676456">
    <property type="component" value="Unassembled WGS sequence"/>
</dbReference>
<evidence type="ECO:0000256" key="6">
    <source>
        <dbReference type="ARBA" id="ARBA00022723"/>
    </source>
</evidence>
<evidence type="ECO:0000256" key="13">
    <source>
        <dbReference type="PIRNR" id="PIRNR002811"/>
    </source>
</evidence>
<dbReference type="SMART" id="SM00493">
    <property type="entry name" value="TOPRIM"/>
    <property type="match status" value="1"/>
</dbReference>
<dbReference type="GO" id="GO:0008270">
    <property type="term" value="F:zinc ion binding"/>
    <property type="evidence" value="ECO:0007669"/>
    <property type="project" value="UniProtKB-UniRule"/>
</dbReference>
<evidence type="ECO:0000256" key="1">
    <source>
        <dbReference type="ARBA" id="ARBA00022478"/>
    </source>
</evidence>
<dbReference type="FunFam" id="3.90.980.10:FF:000001">
    <property type="entry name" value="DNA primase"/>
    <property type="match status" value="1"/>
</dbReference>
<dbReference type="GO" id="GO:0003899">
    <property type="term" value="F:DNA-directed RNA polymerase activity"/>
    <property type="evidence" value="ECO:0007669"/>
    <property type="project" value="UniProtKB-UniRule"/>
</dbReference>
<keyword evidence="11 12" id="KW-0804">Transcription</keyword>
<proteinExistence type="inferred from homology"/>
<dbReference type="SUPFAM" id="SSF56731">
    <property type="entry name" value="DNA primase core"/>
    <property type="match status" value="1"/>
</dbReference>
<dbReference type="SUPFAM" id="SSF57783">
    <property type="entry name" value="Zinc beta-ribbon"/>
    <property type="match status" value="1"/>
</dbReference>
<keyword evidence="18" id="KW-1185">Reference proteome</keyword>
<evidence type="ECO:0000256" key="15">
    <source>
        <dbReference type="SAM" id="MobiDB-lite"/>
    </source>
</evidence>
<comment type="similarity">
    <text evidence="12 13">Belongs to the DnaG primase family.</text>
</comment>
<evidence type="ECO:0000313" key="17">
    <source>
        <dbReference type="EMBL" id="MBS4222466.1"/>
    </source>
</evidence>
<dbReference type="FunFam" id="3.90.580.10:FF:000001">
    <property type="entry name" value="DNA primase"/>
    <property type="match status" value="1"/>
</dbReference>
<keyword evidence="3 12" id="KW-0808">Transferase</keyword>
<dbReference type="GO" id="GO:0005524">
    <property type="term" value="F:ATP binding"/>
    <property type="evidence" value="ECO:0007669"/>
    <property type="project" value="InterPro"/>
</dbReference>
<dbReference type="Gene3D" id="3.90.580.10">
    <property type="entry name" value="Zinc finger, CHC2-type domain"/>
    <property type="match status" value="1"/>
</dbReference>
<dbReference type="NCBIfam" id="TIGR01391">
    <property type="entry name" value="dnaG"/>
    <property type="match status" value="1"/>
</dbReference>
<feature type="region of interest" description="Disordered" evidence="15">
    <location>
        <begin position="445"/>
        <end position="464"/>
    </location>
</feature>
<dbReference type="CDD" id="cd03364">
    <property type="entry name" value="TOPRIM_DnaG_primases"/>
    <property type="match status" value="1"/>
</dbReference>
<dbReference type="InterPro" id="IPR036977">
    <property type="entry name" value="DNA_primase_Znf_CHC2"/>
</dbReference>
<dbReference type="Pfam" id="PF13155">
    <property type="entry name" value="Toprim_2"/>
    <property type="match status" value="1"/>
</dbReference>
<evidence type="ECO:0000313" key="18">
    <source>
        <dbReference type="Proteomes" id="UP000676456"/>
    </source>
</evidence>
<keyword evidence="9" id="KW-0460">Magnesium</keyword>
<keyword evidence="6 12" id="KW-0479">Metal-binding</keyword>
<evidence type="ECO:0000256" key="11">
    <source>
        <dbReference type="ARBA" id="ARBA00023163"/>
    </source>
</evidence>
<comment type="function">
    <text evidence="12 13">RNA polymerase that catalyzes the synthesis of short RNA molecules used as primers for DNA polymerase during DNA replication.</text>
</comment>
<dbReference type="InterPro" id="IPR016136">
    <property type="entry name" value="DNA_helicase_N/primase_C"/>
</dbReference>
<dbReference type="InterPro" id="IPR050219">
    <property type="entry name" value="DnaG_primase"/>
</dbReference>
<dbReference type="Gene3D" id="6.10.140.360">
    <property type="match status" value="1"/>
</dbReference>
<dbReference type="InterPro" id="IPR036185">
    <property type="entry name" value="DNA_heli_DnaB-like_N_sf"/>
</dbReference>
<dbReference type="HAMAP" id="MF_00974">
    <property type="entry name" value="DNA_primase_DnaG"/>
    <property type="match status" value="1"/>
</dbReference>
<dbReference type="Gene3D" id="1.10.860.10">
    <property type="entry name" value="DNAb Helicase, Chain A"/>
    <property type="match status" value="1"/>
</dbReference>
<dbReference type="InterPro" id="IPR037068">
    <property type="entry name" value="DNA_primase_core_N_sf"/>
</dbReference>
<evidence type="ECO:0000256" key="8">
    <source>
        <dbReference type="ARBA" id="ARBA00022833"/>
    </source>
</evidence>
<dbReference type="GO" id="GO:1990077">
    <property type="term" value="C:primosome complex"/>
    <property type="evidence" value="ECO:0007669"/>
    <property type="project" value="UniProtKB-KW"/>
</dbReference>
<evidence type="ECO:0000256" key="7">
    <source>
        <dbReference type="ARBA" id="ARBA00022771"/>
    </source>
</evidence>
<comment type="cofactor">
    <cofactor evidence="12 13 14">
        <name>Zn(2+)</name>
        <dbReference type="ChEBI" id="CHEBI:29105"/>
    </cofactor>
    <text evidence="12 13 14">Binds 1 zinc ion per monomer.</text>
</comment>
<name>A0A942Z533_9BACI</name>